<feature type="domain" description="Rieske" evidence="7">
    <location>
        <begin position="135"/>
        <end position="229"/>
    </location>
</feature>
<dbReference type="CDD" id="cd03467">
    <property type="entry name" value="Rieske"/>
    <property type="match status" value="1"/>
</dbReference>
<dbReference type="InterPro" id="IPR005805">
    <property type="entry name" value="Rieske_Fe-S_prot_C"/>
</dbReference>
<keyword evidence="1" id="KW-0001">2Fe-2S</keyword>
<sequence length="231" mass="25024">MGSVSFRSIADRGRPAGWRAAARVCPRVRPRTPADASGDRTLRRHDVEPDWGPRVWWRPPASTPTVATTALPIEEPSMSDASPAPAGSAGAATRRGFLGWMSRALLGLWGVGSAGAVLAYLRAPEKEHRIAERTVRVGPLADLRVGEATFVRHGTTPFFVVRMDGERVVALSAVCTHVRCILAFDRNRKAIVCPCHDGRFDLAGNVLSGPPPRALRTYEVAVRAGDVYVRL</sequence>
<dbReference type="PANTHER" id="PTHR10134">
    <property type="entry name" value="CYTOCHROME B-C1 COMPLEX SUBUNIT RIESKE, MITOCHONDRIAL"/>
    <property type="match status" value="1"/>
</dbReference>
<dbReference type="GO" id="GO:0016020">
    <property type="term" value="C:membrane"/>
    <property type="evidence" value="ECO:0007669"/>
    <property type="project" value="InterPro"/>
</dbReference>
<keyword evidence="2" id="KW-0479">Metal-binding</keyword>
<evidence type="ECO:0000256" key="2">
    <source>
        <dbReference type="ARBA" id="ARBA00022723"/>
    </source>
</evidence>
<evidence type="ECO:0000256" key="6">
    <source>
        <dbReference type="ARBA" id="ARBA00034078"/>
    </source>
</evidence>
<evidence type="ECO:0000256" key="4">
    <source>
        <dbReference type="ARBA" id="ARBA00023014"/>
    </source>
</evidence>
<keyword evidence="4" id="KW-0411">Iron-sulfur</keyword>
<dbReference type="Pfam" id="PF00355">
    <property type="entry name" value="Rieske"/>
    <property type="match status" value="1"/>
</dbReference>
<dbReference type="InterPro" id="IPR014349">
    <property type="entry name" value="Rieske_Fe-S_prot"/>
</dbReference>
<accession>A0A832MK68</accession>
<dbReference type="GO" id="GO:0046872">
    <property type="term" value="F:metal ion binding"/>
    <property type="evidence" value="ECO:0007669"/>
    <property type="project" value="UniProtKB-KW"/>
</dbReference>
<reference evidence="8" key="1">
    <citation type="journal article" date="2020" name="mSystems">
        <title>Genome- and Community-Level Interaction Insights into Carbon Utilization and Element Cycling Functions of Hydrothermarchaeota in Hydrothermal Sediment.</title>
        <authorList>
            <person name="Zhou Z."/>
            <person name="Liu Y."/>
            <person name="Xu W."/>
            <person name="Pan J."/>
            <person name="Luo Z.H."/>
            <person name="Li M."/>
        </authorList>
    </citation>
    <scope>NUCLEOTIDE SEQUENCE [LARGE SCALE GENOMIC DNA]</scope>
    <source>
        <strain evidence="8">SpSt-381</strain>
    </source>
</reference>
<dbReference type="InterPro" id="IPR017941">
    <property type="entry name" value="Rieske_2Fe-2S"/>
</dbReference>
<evidence type="ECO:0000313" key="8">
    <source>
        <dbReference type="EMBL" id="HGZ43522.1"/>
    </source>
</evidence>
<dbReference type="PROSITE" id="PS51296">
    <property type="entry name" value="RIESKE"/>
    <property type="match status" value="1"/>
</dbReference>
<keyword evidence="5" id="KW-1015">Disulfide bond</keyword>
<protein>
    <recommendedName>
        <fullName evidence="7">Rieske domain-containing protein</fullName>
    </recommendedName>
</protein>
<gene>
    <name evidence="8" type="ORF">ENR23_08870</name>
</gene>
<dbReference type="EMBL" id="DSQF01000018">
    <property type="protein sequence ID" value="HGZ43522.1"/>
    <property type="molecule type" value="Genomic_DNA"/>
</dbReference>
<name>A0A832MK68_UNCEI</name>
<comment type="caution">
    <text evidence="8">The sequence shown here is derived from an EMBL/GenBank/DDBJ whole genome shotgun (WGS) entry which is preliminary data.</text>
</comment>
<evidence type="ECO:0000256" key="3">
    <source>
        <dbReference type="ARBA" id="ARBA00023004"/>
    </source>
</evidence>
<evidence type="ECO:0000256" key="5">
    <source>
        <dbReference type="ARBA" id="ARBA00023157"/>
    </source>
</evidence>
<dbReference type="SUPFAM" id="SSF50022">
    <property type="entry name" value="ISP domain"/>
    <property type="match status" value="1"/>
</dbReference>
<evidence type="ECO:0000259" key="7">
    <source>
        <dbReference type="PROSITE" id="PS51296"/>
    </source>
</evidence>
<comment type="cofactor">
    <cofactor evidence="6">
        <name>[2Fe-2S] cluster</name>
        <dbReference type="ChEBI" id="CHEBI:190135"/>
    </cofactor>
</comment>
<dbReference type="Gene3D" id="2.102.10.10">
    <property type="entry name" value="Rieske [2Fe-2S] iron-sulphur domain"/>
    <property type="match status" value="1"/>
</dbReference>
<dbReference type="GO" id="GO:0051537">
    <property type="term" value="F:2 iron, 2 sulfur cluster binding"/>
    <property type="evidence" value="ECO:0007669"/>
    <property type="project" value="UniProtKB-KW"/>
</dbReference>
<keyword evidence="3" id="KW-0408">Iron</keyword>
<dbReference type="AlphaFoldDB" id="A0A832MK68"/>
<organism evidence="8">
    <name type="scientific">Eiseniibacteriota bacterium</name>
    <dbReference type="NCBI Taxonomy" id="2212470"/>
    <lineage>
        <taxon>Bacteria</taxon>
        <taxon>Candidatus Eiseniibacteriota</taxon>
    </lineage>
</organism>
<dbReference type="InterPro" id="IPR036922">
    <property type="entry name" value="Rieske_2Fe-2S_sf"/>
</dbReference>
<dbReference type="PRINTS" id="PR00162">
    <property type="entry name" value="RIESKE"/>
</dbReference>
<evidence type="ECO:0000256" key="1">
    <source>
        <dbReference type="ARBA" id="ARBA00022714"/>
    </source>
</evidence>
<proteinExistence type="predicted"/>